<gene>
    <name evidence="2" type="ORF">AM571_PC01692</name>
</gene>
<proteinExistence type="predicted"/>
<geneLocation type="plasmid" evidence="3">
    <name>prsp8c3c</name>
</geneLocation>
<organism evidence="2 3">
    <name type="scientific">Rhizobium etli 8C-3</name>
    <dbReference type="NCBI Taxonomy" id="538025"/>
    <lineage>
        <taxon>Bacteria</taxon>
        <taxon>Pseudomonadati</taxon>
        <taxon>Pseudomonadota</taxon>
        <taxon>Alphaproteobacteria</taxon>
        <taxon>Hyphomicrobiales</taxon>
        <taxon>Rhizobiaceae</taxon>
        <taxon>Rhizobium/Agrobacterium group</taxon>
        <taxon>Rhizobium</taxon>
    </lineage>
</organism>
<feature type="region of interest" description="Disordered" evidence="1">
    <location>
        <begin position="38"/>
        <end position="62"/>
    </location>
</feature>
<accession>A0A1L5PH08</accession>
<protein>
    <submittedName>
        <fullName evidence="2">Uncharacterized protein</fullName>
    </submittedName>
</protein>
<reference evidence="2 3" key="1">
    <citation type="submission" date="2016-09" db="EMBL/GenBank/DDBJ databases">
        <title>The complete genome sequences of Rhizobium gallicum, symbiovars gallicum and phaseoli, symbionts associated to common bean (Phaseolus vulgaris).</title>
        <authorList>
            <person name="Bustos P."/>
            <person name="Santamaria R.I."/>
            <person name="Perez-Carrascal O.M."/>
            <person name="Juarez S."/>
            <person name="Lozano L."/>
            <person name="Martinez-Flores I."/>
            <person name="Martinez-Romero E."/>
            <person name="Cevallos M."/>
            <person name="Romero D."/>
            <person name="Davila G."/>
            <person name="Gonzalez V."/>
        </authorList>
    </citation>
    <scope>NUCLEOTIDE SEQUENCE [LARGE SCALE GENOMIC DNA]</scope>
    <source>
        <strain evidence="2 3">8C-3</strain>
        <plasmid evidence="3">Plasmid prsp8c3c</plasmid>
    </source>
</reference>
<dbReference type="EMBL" id="CP017244">
    <property type="protein sequence ID" value="APO79423.1"/>
    <property type="molecule type" value="Genomic_DNA"/>
</dbReference>
<sequence>METMSGPFEQLKVDGLHLRSEAPPGAGKIRFVRNLAENRLQSTHGRSRSRGTGARGEGAAMI</sequence>
<evidence type="ECO:0000313" key="3">
    <source>
        <dbReference type="Proteomes" id="UP000185109"/>
    </source>
</evidence>
<dbReference type="Proteomes" id="UP000185109">
    <property type="component" value="Plasmid pRsp8C3c"/>
</dbReference>
<dbReference type="AlphaFoldDB" id="A0A1L5PH08"/>
<evidence type="ECO:0000313" key="2">
    <source>
        <dbReference type="EMBL" id="APO79423.1"/>
    </source>
</evidence>
<name>A0A1L5PH08_RHIET</name>
<evidence type="ECO:0000256" key="1">
    <source>
        <dbReference type="SAM" id="MobiDB-lite"/>
    </source>
</evidence>
<keyword evidence="2" id="KW-0614">Plasmid</keyword>